<dbReference type="AlphaFoldDB" id="A0AAQ4EFE8"/>
<organism evidence="2 3">
    <name type="scientific">Amblyomma americanum</name>
    <name type="common">Lone star tick</name>
    <dbReference type="NCBI Taxonomy" id="6943"/>
    <lineage>
        <taxon>Eukaryota</taxon>
        <taxon>Metazoa</taxon>
        <taxon>Ecdysozoa</taxon>
        <taxon>Arthropoda</taxon>
        <taxon>Chelicerata</taxon>
        <taxon>Arachnida</taxon>
        <taxon>Acari</taxon>
        <taxon>Parasitiformes</taxon>
        <taxon>Ixodida</taxon>
        <taxon>Ixodoidea</taxon>
        <taxon>Ixodidae</taxon>
        <taxon>Amblyomminae</taxon>
        <taxon>Amblyomma</taxon>
    </lineage>
</organism>
<dbReference type="EMBL" id="JARKHS020016791">
    <property type="protein sequence ID" value="KAK8773509.1"/>
    <property type="molecule type" value="Genomic_DNA"/>
</dbReference>
<comment type="caution">
    <text evidence="2">The sequence shown here is derived from an EMBL/GenBank/DDBJ whole genome shotgun (WGS) entry which is preliminary data.</text>
</comment>
<evidence type="ECO:0000313" key="2">
    <source>
        <dbReference type="EMBL" id="KAK8773509.1"/>
    </source>
</evidence>
<evidence type="ECO:0000256" key="1">
    <source>
        <dbReference type="SAM" id="SignalP"/>
    </source>
</evidence>
<proteinExistence type="predicted"/>
<keyword evidence="3" id="KW-1185">Reference proteome</keyword>
<dbReference type="Proteomes" id="UP001321473">
    <property type="component" value="Unassembled WGS sequence"/>
</dbReference>
<feature type="chain" id="PRO_5043020736" description="Secreted protein" evidence="1">
    <location>
        <begin position="26"/>
        <end position="128"/>
    </location>
</feature>
<evidence type="ECO:0008006" key="4">
    <source>
        <dbReference type="Google" id="ProtNLM"/>
    </source>
</evidence>
<protein>
    <recommendedName>
        <fullName evidence="4">Secreted protein</fullName>
    </recommendedName>
</protein>
<sequence>MRESFTNITTMKIALLVAAATLTLTGQLGESAREIFCRDFDGAGFPPGPPGSGRRLKVPCQLRYCSNQTHRMVPITCTSPRAPTCIVGENDGLFPHCCKNIPRCSKEYIDKMRQEAYLLELKHKQHAK</sequence>
<name>A0AAQ4EFE8_AMBAM</name>
<feature type="signal peptide" evidence="1">
    <location>
        <begin position="1"/>
        <end position="25"/>
    </location>
</feature>
<keyword evidence="1" id="KW-0732">Signal</keyword>
<accession>A0AAQ4EFE8</accession>
<evidence type="ECO:0000313" key="3">
    <source>
        <dbReference type="Proteomes" id="UP001321473"/>
    </source>
</evidence>
<gene>
    <name evidence="2" type="ORF">V5799_011958</name>
</gene>
<reference evidence="2 3" key="1">
    <citation type="journal article" date="2023" name="Arcadia Sci">
        <title>De novo assembly of a long-read Amblyomma americanum tick genome.</title>
        <authorList>
            <person name="Chou S."/>
            <person name="Poskanzer K.E."/>
            <person name="Rollins M."/>
            <person name="Thuy-Boun P.S."/>
        </authorList>
    </citation>
    <scope>NUCLEOTIDE SEQUENCE [LARGE SCALE GENOMIC DNA]</scope>
    <source>
        <strain evidence="2">F_SG_1</strain>
        <tissue evidence="2">Salivary glands</tissue>
    </source>
</reference>